<organism evidence="2 3">
    <name type="scientific">Rotaria sordida</name>
    <dbReference type="NCBI Taxonomy" id="392033"/>
    <lineage>
        <taxon>Eukaryota</taxon>
        <taxon>Metazoa</taxon>
        <taxon>Spiralia</taxon>
        <taxon>Gnathifera</taxon>
        <taxon>Rotifera</taxon>
        <taxon>Eurotatoria</taxon>
        <taxon>Bdelloidea</taxon>
        <taxon>Philodinida</taxon>
        <taxon>Philodinidae</taxon>
        <taxon>Rotaria</taxon>
    </lineage>
</organism>
<keyword evidence="1" id="KW-1133">Transmembrane helix</keyword>
<name>A0A820MV50_9BILA</name>
<proteinExistence type="predicted"/>
<gene>
    <name evidence="2" type="ORF">JBS370_LOCUS42758</name>
</gene>
<dbReference type="AlphaFoldDB" id="A0A820MV50"/>
<evidence type="ECO:0000313" key="3">
    <source>
        <dbReference type="Proteomes" id="UP000663836"/>
    </source>
</evidence>
<keyword evidence="1" id="KW-0472">Membrane</keyword>
<feature type="transmembrane region" description="Helical" evidence="1">
    <location>
        <begin position="57"/>
        <end position="77"/>
    </location>
</feature>
<evidence type="ECO:0000256" key="1">
    <source>
        <dbReference type="SAM" id="Phobius"/>
    </source>
</evidence>
<dbReference type="Proteomes" id="UP000663836">
    <property type="component" value="Unassembled WGS sequence"/>
</dbReference>
<accession>A0A820MV50</accession>
<reference evidence="2" key="1">
    <citation type="submission" date="2021-02" db="EMBL/GenBank/DDBJ databases">
        <authorList>
            <person name="Nowell W R."/>
        </authorList>
    </citation>
    <scope>NUCLEOTIDE SEQUENCE</scope>
</reference>
<comment type="caution">
    <text evidence="2">The sequence shown here is derived from an EMBL/GenBank/DDBJ whole genome shotgun (WGS) entry which is preliminary data.</text>
</comment>
<keyword evidence="1" id="KW-0812">Transmembrane</keyword>
<sequence length="97" mass="10784">IKFTVKHLAFIIRNATMISTAAVTLNFISFIGTIFIGVICICMLSILLPSIIRKHDLVLILVANNYLALLFFALVAIPGNFDLVRGDYNLYIGKILK</sequence>
<feature type="transmembrane region" description="Helical" evidence="1">
    <location>
        <begin position="27"/>
        <end position="48"/>
    </location>
</feature>
<dbReference type="EMBL" id="CAJOBD010059467">
    <property type="protein sequence ID" value="CAF4378114.1"/>
    <property type="molecule type" value="Genomic_DNA"/>
</dbReference>
<feature type="non-terminal residue" evidence="2">
    <location>
        <position position="1"/>
    </location>
</feature>
<protein>
    <submittedName>
        <fullName evidence="2">Uncharacterized protein</fullName>
    </submittedName>
</protein>
<evidence type="ECO:0000313" key="2">
    <source>
        <dbReference type="EMBL" id="CAF4378114.1"/>
    </source>
</evidence>